<evidence type="ECO:0000256" key="1">
    <source>
        <dbReference type="SAM" id="SignalP"/>
    </source>
</evidence>
<proteinExistence type="predicted"/>
<feature type="chain" id="PRO_5040118100" description="Ricin B lectin domain-containing protein" evidence="1">
    <location>
        <begin position="21"/>
        <end position="180"/>
    </location>
</feature>
<sequence length="180" mass="20500">MRSFFFALALLLLHAALAHADPSRRYMIGLNKRDLWVRPAPSTSSYEARIKVDDIEPKHKGLHYIWELKPVEGGTRSFEIKNAATGFSIVGYDMNESRLVAAPGHGSTWDIDQYHNDLFVIRLSGTKLVWTFDHDAAGSGHDSGNIQLRPLSDETHGQIWKFHLDAHLQDPVEDDDEYWM</sequence>
<dbReference type="EMBL" id="JAAAJB010000051">
    <property type="protein sequence ID" value="KAG0268419.1"/>
    <property type="molecule type" value="Genomic_DNA"/>
</dbReference>
<dbReference type="OrthoDB" id="2429508at2759"/>
<keyword evidence="1" id="KW-0732">Signal</keyword>
<feature type="signal peptide" evidence="1">
    <location>
        <begin position="1"/>
        <end position="20"/>
    </location>
</feature>
<dbReference type="AlphaFoldDB" id="A0A9P6UBX8"/>
<evidence type="ECO:0000313" key="2">
    <source>
        <dbReference type="EMBL" id="KAG0268419.1"/>
    </source>
</evidence>
<protein>
    <recommendedName>
        <fullName evidence="4">Ricin B lectin domain-containing protein</fullName>
    </recommendedName>
</protein>
<accession>A0A9P6UBX8</accession>
<evidence type="ECO:0000313" key="3">
    <source>
        <dbReference type="Proteomes" id="UP000807716"/>
    </source>
</evidence>
<evidence type="ECO:0008006" key="4">
    <source>
        <dbReference type="Google" id="ProtNLM"/>
    </source>
</evidence>
<gene>
    <name evidence="2" type="ORF">DFQ27_006771</name>
</gene>
<reference evidence="2" key="1">
    <citation type="journal article" date="2020" name="Fungal Divers.">
        <title>Resolving the Mortierellaceae phylogeny through synthesis of multi-gene phylogenetics and phylogenomics.</title>
        <authorList>
            <person name="Vandepol N."/>
            <person name="Liber J."/>
            <person name="Desiro A."/>
            <person name="Na H."/>
            <person name="Kennedy M."/>
            <person name="Barry K."/>
            <person name="Grigoriev I.V."/>
            <person name="Miller A.N."/>
            <person name="O'Donnell K."/>
            <person name="Stajich J.E."/>
            <person name="Bonito G."/>
        </authorList>
    </citation>
    <scope>NUCLEOTIDE SEQUENCE</scope>
    <source>
        <strain evidence="2">BC1065</strain>
    </source>
</reference>
<dbReference type="Gene3D" id="2.80.10.50">
    <property type="match status" value="1"/>
</dbReference>
<keyword evidence="3" id="KW-1185">Reference proteome</keyword>
<dbReference type="InterPro" id="IPR035992">
    <property type="entry name" value="Ricin_B-like_lectins"/>
</dbReference>
<name>A0A9P6UBX8_9FUNG</name>
<comment type="caution">
    <text evidence="2">The sequence shown here is derived from an EMBL/GenBank/DDBJ whole genome shotgun (WGS) entry which is preliminary data.</text>
</comment>
<organism evidence="2 3">
    <name type="scientific">Actinomortierella ambigua</name>
    <dbReference type="NCBI Taxonomy" id="1343610"/>
    <lineage>
        <taxon>Eukaryota</taxon>
        <taxon>Fungi</taxon>
        <taxon>Fungi incertae sedis</taxon>
        <taxon>Mucoromycota</taxon>
        <taxon>Mortierellomycotina</taxon>
        <taxon>Mortierellomycetes</taxon>
        <taxon>Mortierellales</taxon>
        <taxon>Mortierellaceae</taxon>
        <taxon>Actinomortierella</taxon>
    </lineage>
</organism>
<dbReference type="SUPFAM" id="SSF50370">
    <property type="entry name" value="Ricin B-like lectins"/>
    <property type="match status" value="1"/>
</dbReference>
<dbReference type="Proteomes" id="UP000807716">
    <property type="component" value="Unassembled WGS sequence"/>
</dbReference>